<name>A0AAD5K8I7_9FUNG</name>
<reference evidence="1" key="2">
    <citation type="submission" date="2023-02" db="EMBL/GenBank/DDBJ databases">
        <authorList>
            <consortium name="DOE Joint Genome Institute"/>
            <person name="Mondo S.J."/>
            <person name="Chang Y."/>
            <person name="Wang Y."/>
            <person name="Ahrendt S."/>
            <person name="Andreopoulos W."/>
            <person name="Barry K."/>
            <person name="Beard J."/>
            <person name="Benny G.L."/>
            <person name="Blankenship S."/>
            <person name="Bonito G."/>
            <person name="Cuomo C."/>
            <person name="Desiro A."/>
            <person name="Gervers K.A."/>
            <person name="Hundley H."/>
            <person name="Kuo A."/>
            <person name="LaButti K."/>
            <person name="Lang B.F."/>
            <person name="Lipzen A."/>
            <person name="O'Donnell K."/>
            <person name="Pangilinan J."/>
            <person name="Reynolds N."/>
            <person name="Sandor L."/>
            <person name="Smith M.W."/>
            <person name="Tsang A."/>
            <person name="Grigoriev I.V."/>
            <person name="Stajich J.E."/>
            <person name="Spatafora J.W."/>
        </authorList>
    </citation>
    <scope>NUCLEOTIDE SEQUENCE</scope>
    <source>
        <strain evidence="1">RSA 2281</strain>
    </source>
</reference>
<gene>
    <name evidence="1" type="ORF">BDA99DRAFT_512682</name>
</gene>
<reference evidence="1" key="1">
    <citation type="journal article" date="2022" name="IScience">
        <title>Evolution of zygomycete secretomes and the origins of terrestrial fungal ecologies.</title>
        <authorList>
            <person name="Chang Y."/>
            <person name="Wang Y."/>
            <person name="Mondo S."/>
            <person name="Ahrendt S."/>
            <person name="Andreopoulos W."/>
            <person name="Barry K."/>
            <person name="Beard J."/>
            <person name="Benny G.L."/>
            <person name="Blankenship S."/>
            <person name="Bonito G."/>
            <person name="Cuomo C."/>
            <person name="Desiro A."/>
            <person name="Gervers K.A."/>
            <person name="Hundley H."/>
            <person name="Kuo A."/>
            <person name="LaButti K."/>
            <person name="Lang B.F."/>
            <person name="Lipzen A."/>
            <person name="O'Donnell K."/>
            <person name="Pangilinan J."/>
            <person name="Reynolds N."/>
            <person name="Sandor L."/>
            <person name="Smith M.E."/>
            <person name="Tsang A."/>
            <person name="Grigoriev I.V."/>
            <person name="Stajich J.E."/>
            <person name="Spatafora J.W."/>
        </authorList>
    </citation>
    <scope>NUCLEOTIDE SEQUENCE</scope>
    <source>
        <strain evidence="1">RSA 2281</strain>
    </source>
</reference>
<sequence length="202" mass="23312">MYKIDALWMWLRNIFHSSRNSDILKTCHLIITMKNTILKFHYLHYNNSNRNQHQQKETGVAAIPDTPKGLRYIDMVVNDGNYPMTWKSELSAILTRATPTLEHLHCSFCFTDDQFDSGHPPQHFAMPSLYSFSCTLSHTKSQKYVASLIRSSPQLVTVTIRNHLPDVCPFEDDLLDALTSLNHLKAIELHQEDVETPFIILL</sequence>
<dbReference type="Proteomes" id="UP001209540">
    <property type="component" value="Unassembled WGS sequence"/>
</dbReference>
<proteinExistence type="predicted"/>
<dbReference type="AlphaFoldDB" id="A0AAD5K8I7"/>
<evidence type="ECO:0000313" key="2">
    <source>
        <dbReference type="Proteomes" id="UP001209540"/>
    </source>
</evidence>
<organism evidence="1 2">
    <name type="scientific">Phascolomyces articulosus</name>
    <dbReference type="NCBI Taxonomy" id="60185"/>
    <lineage>
        <taxon>Eukaryota</taxon>
        <taxon>Fungi</taxon>
        <taxon>Fungi incertae sedis</taxon>
        <taxon>Mucoromycota</taxon>
        <taxon>Mucoromycotina</taxon>
        <taxon>Mucoromycetes</taxon>
        <taxon>Mucorales</taxon>
        <taxon>Lichtheimiaceae</taxon>
        <taxon>Phascolomyces</taxon>
    </lineage>
</organism>
<comment type="caution">
    <text evidence="1">The sequence shown here is derived from an EMBL/GenBank/DDBJ whole genome shotgun (WGS) entry which is preliminary data.</text>
</comment>
<keyword evidence="2" id="KW-1185">Reference proteome</keyword>
<evidence type="ECO:0000313" key="1">
    <source>
        <dbReference type="EMBL" id="KAI9260627.1"/>
    </source>
</evidence>
<accession>A0AAD5K8I7</accession>
<dbReference type="EMBL" id="JAIXMP010000016">
    <property type="protein sequence ID" value="KAI9260627.1"/>
    <property type="molecule type" value="Genomic_DNA"/>
</dbReference>
<protein>
    <submittedName>
        <fullName evidence="1">Uncharacterized protein</fullName>
    </submittedName>
</protein>